<evidence type="ECO:0000256" key="10">
    <source>
        <dbReference type="PIRSR" id="PIRSR601233-1"/>
    </source>
</evidence>
<comment type="similarity">
    <text evidence="1 13">Belongs to the RtcB family.</text>
</comment>
<evidence type="ECO:0000256" key="3">
    <source>
        <dbReference type="ARBA" id="ARBA00022723"/>
    </source>
</evidence>
<dbReference type="SUPFAM" id="SSF103365">
    <property type="entry name" value="Hypothetical protein PH1602"/>
    <property type="match status" value="1"/>
</dbReference>
<organism evidence="14 15">
    <name type="scientific">Candidatus Nealsonbacteria bacterium CG_4_10_14_0_8_um_filter_37_14</name>
    <dbReference type="NCBI Taxonomy" id="1974684"/>
    <lineage>
        <taxon>Bacteria</taxon>
        <taxon>Candidatus Nealsoniibacteriota</taxon>
    </lineage>
</organism>
<dbReference type="InterPro" id="IPR036025">
    <property type="entry name" value="RtcB-like_sf"/>
</dbReference>
<dbReference type="EMBL" id="PFLW01000082">
    <property type="protein sequence ID" value="PIY88550.1"/>
    <property type="molecule type" value="Genomic_DNA"/>
</dbReference>
<feature type="binding site" evidence="11">
    <location>
        <position position="384"/>
    </location>
    <ligand>
        <name>GMP</name>
        <dbReference type="ChEBI" id="CHEBI:58115"/>
    </ligand>
</feature>
<comment type="subunit">
    <text evidence="13">Monomer.</text>
</comment>
<feature type="binding site" evidence="11">
    <location>
        <begin position="204"/>
        <end position="208"/>
    </location>
    <ligand>
        <name>GMP</name>
        <dbReference type="ChEBI" id="CHEBI:58115"/>
    </ligand>
</feature>
<evidence type="ECO:0000256" key="7">
    <source>
        <dbReference type="ARBA" id="ARBA00023211"/>
    </source>
</evidence>
<dbReference type="AlphaFoldDB" id="A0A2M7R5F2"/>
<feature type="binding site" evidence="12">
    <location>
        <position position="97"/>
    </location>
    <ligand>
        <name>Mn(2+)</name>
        <dbReference type="ChEBI" id="CHEBI:29035"/>
        <label>1</label>
    </ligand>
</feature>
<evidence type="ECO:0000256" key="6">
    <source>
        <dbReference type="ARBA" id="ARBA00023134"/>
    </source>
</evidence>
<keyword evidence="2 13" id="KW-0436">Ligase</keyword>
<evidence type="ECO:0000256" key="1">
    <source>
        <dbReference type="ARBA" id="ARBA00008071"/>
    </source>
</evidence>
<comment type="catalytic activity">
    <reaction evidence="8">
        <text>a 3'-end 3'-phospho-ribonucleotide-RNA + a 5'-end dephospho-ribonucleoside-RNA + GTP = a ribonucleotidyl-ribonucleotide-RNA + GMP + diphosphate</text>
        <dbReference type="Rhea" id="RHEA:68076"/>
        <dbReference type="Rhea" id="RHEA-COMP:10463"/>
        <dbReference type="Rhea" id="RHEA-COMP:13936"/>
        <dbReference type="Rhea" id="RHEA-COMP:17355"/>
        <dbReference type="ChEBI" id="CHEBI:33019"/>
        <dbReference type="ChEBI" id="CHEBI:37565"/>
        <dbReference type="ChEBI" id="CHEBI:58115"/>
        <dbReference type="ChEBI" id="CHEBI:83062"/>
        <dbReference type="ChEBI" id="CHEBI:138284"/>
        <dbReference type="ChEBI" id="CHEBI:173118"/>
        <dbReference type="EC" id="6.5.1.8"/>
    </reaction>
</comment>
<evidence type="ECO:0000256" key="4">
    <source>
        <dbReference type="ARBA" id="ARBA00022741"/>
    </source>
</evidence>
<dbReference type="PANTHER" id="PTHR11118:SF1">
    <property type="entry name" value="RNA-SPLICING LIGASE RTCB HOMOLOG"/>
    <property type="match status" value="1"/>
</dbReference>
<feature type="binding site" evidence="11">
    <location>
        <position position="478"/>
    </location>
    <ligand>
        <name>GMP</name>
        <dbReference type="ChEBI" id="CHEBI:58115"/>
    </ligand>
</feature>
<gene>
    <name evidence="13" type="primary">rtcB</name>
    <name evidence="14" type="ORF">COY73_03435</name>
</gene>
<dbReference type="GO" id="GO:0042245">
    <property type="term" value="P:RNA repair"/>
    <property type="evidence" value="ECO:0007669"/>
    <property type="project" value="UniProtKB-KW"/>
</dbReference>
<feature type="binding site" evidence="12">
    <location>
        <position position="205"/>
    </location>
    <ligand>
        <name>Mn(2+)</name>
        <dbReference type="ChEBI" id="CHEBI:29035"/>
        <label>1</label>
    </ligand>
</feature>
<dbReference type="InterPro" id="IPR001233">
    <property type="entry name" value="RtcB"/>
</dbReference>
<dbReference type="Gene3D" id="3.90.1860.10">
    <property type="entry name" value="tRNA-splicing ligase RtcB"/>
    <property type="match status" value="1"/>
</dbReference>
<dbReference type="PANTHER" id="PTHR11118">
    <property type="entry name" value="RNA-SPLICING LIGASE RTCB HOMOLOG"/>
    <property type="match status" value="1"/>
</dbReference>
<evidence type="ECO:0000256" key="12">
    <source>
        <dbReference type="PIRSR" id="PIRSR601233-3"/>
    </source>
</evidence>
<dbReference type="GO" id="GO:0006396">
    <property type="term" value="P:RNA processing"/>
    <property type="evidence" value="ECO:0007669"/>
    <property type="project" value="InterPro"/>
</dbReference>
<evidence type="ECO:0000256" key="9">
    <source>
        <dbReference type="ARBA" id="ARBA00049514"/>
    </source>
</evidence>
<dbReference type="GO" id="GO:0170057">
    <property type="term" value="F:RNA ligase (GTP) activity"/>
    <property type="evidence" value="ECO:0007669"/>
    <property type="project" value="UniProtKB-EC"/>
</dbReference>
<keyword evidence="3 12" id="KW-0479">Metal-binding</keyword>
<keyword evidence="7 12" id="KW-0464">Manganese</keyword>
<evidence type="ECO:0000256" key="5">
    <source>
        <dbReference type="ARBA" id="ARBA00022800"/>
    </source>
</evidence>
<keyword evidence="6 11" id="KW-0342">GTP-binding</keyword>
<feature type="active site" description="GMP-histidine intermediate" evidence="10">
    <location>
        <position position="402"/>
    </location>
</feature>
<dbReference type="GO" id="GO:0005525">
    <property type="term" value="F:GTP binding"/>
    <property type="evidence" value="ECO:0007669"/>
    <property type="project" value="UniProtKB-KW"/>
</dbReference>
<sequence>MQKSDFKKISDWLWEIPKSFRADMRVPVRAYVSEKMLEDCFRDKSIPQLINTSTLPGVVNYAIVMPDMHEGYGFPIGGVAAMRIADGVISPGGVGYDINCGMKLLRSDYLEKDLRAYLEALATEIQKEVPSGLGRGRQIKLDIASIDKILEGGAQRLVEQGYGEKDDLENCESKGKLSQAEVSFVSDHAKNRGRDQVGTLGSGNHFCEIQKVADIFDNETAKVFGLFRDQIVIMIHTGSRGLGHQIATDYIRMMMRAMDKYGIRLPDQELAACPINSSEGKKYFGAMSAGANYAWANRQMITHFIRKVWKSVLGEKASPLMAVYDVAHNIAKIEKHKIDGKEIELCVHRKGATRAFPMGHPEIPEKYREVGQPVLIPGSMGTASYVLVGQKEGAEAWYSTCHGAGRTMSRHEAMRRVSGQEVVRNLEQKGIIIKCWSLRGIAEEAPMAYKNVDDVVGVVNNAGLSKKVAKLVPLAVIKGE</sequence>
<comment type="caution">
    <text evidence="14">The sequence shown here is derived from an EMBL/GenBank/DDBJ whole genome shotgun (WGS) entry which is preliminary data.</text>
</comment>
<feature type="binding site" evidence="11">
    <location>
        <begin position="377"/>
        <end position="380"/>
    </location>
    <ligand>
        <name>GMP</name>
        <dbReference type="ChEBI" id="CHEBI:58115"/>
    </ligand>
</feature>
<dbReference type="Pfam" id="PF01139">
    <property type="entry name" value="RtcB"/>
    <property type="match status" value="1"/>
</dbReference>
<name>A0A2M7R5F2_9BACT</name>
<evidence type="ECO:0000256" key="2">
    <source>
        <dbReference type="ARBA" id="ARBA00022598"/>
    </source>
</evidence>
<dbReference type="GO" id="GO:0046872">
    <property type="term" value="F:metal ion binding"/>
    <property type="evidence" value="ECO:0007669"/>
    <property type="project" value="UniProtKB-UniRule"/>
</dbReference>
<comment type="catalytic activity">
    <reaction evidence="9">
        <text>a 3'-end 2',3'-cyclophospho-ribonucleotide-RNA + a 5'-end dephospho-ribonucleoside-RNA + GTP + H2O = a ribonucleotidyl-ribonucleotide-RNA + GMP + diphosphate + H(+)</text>
        <dbReference type="Rhea" id="RHEA:68080"/>
        <dbReference type="Rhea" id="RHEA-COMP:10464"/>
        <dbReference type="Rhea" id="RHEA-COMP:13936"/>
        <dbReference type="Rhea" id="RHEA-COMP:17355"/>
        <dbReference type="ChEBI" id="CHEBI:15377"/>
        <dbReference type="ChEBI" id="CHEBI:15378"/>
        <dbReference type="ChEBI" id="CHEBI:33019"/>
        <dbReference type="ChEBI" id="CHEBI:37565"/>
        <dbReference type="ChEBI" id="CHEBI:58115"/>
        <dbReference type="ChEBI" id="CHEBI:83064"/>
        <dbReference type="ChEBI" id="CHEBI:138284"/>
        <dbReference type="ChEBI" id="CHEBI:173118"/>
        <dbReference type="EC" id="6.5.1.8"/>
    </reaction>
</comment>
<dbReference type="FunFam" id="3.90.1860.10:FF:000001">
    <property type="entry name" value="tRNA-splicing ligase RtcB homolog"/>
    <property type="match status" value="1"/>
</dbReference>
<evidence type="ECO:0000256" key="11">
    <source>
        <dbReference type="PIRSR" id="PIRSR601233-2"/>
    </source>
</evidence>
<evidence type="ECO:0000256" key="8">
    <source>
        <dbReference type="ARBA" id="ARBA00047746"/>
    </source>
</evidence>
<feature type="binding site" evidence="11">
    <location>
        <begin position="328"/>
        <end position="329"/>
    </location>
    <ligand>
        <name>GMP</name>
        <dbReference type="ChEBI" id="CHEBI:58115"/>
    </ligand>
</feature>
<evidence type="ECO:0000313" key="14">
    <source>
        <dbReference type="EMBL" id="PIY88550.1"/>
    </source>
</evidence>
<keyword evidence="4 11" id="KW-0547">Nucleotide-binding</keyword>
<keyword evidence="5" id="KW-0692">RNA repair</keyword>
<evidence type="ECO:0000256" key="13">
    <source>
        <dbReference type="RuleBase" id="RU371113"/>
    </source>
</evidence>
<proteinExistence type="inferred from homology"/>
<comment type="cofactor">
    <cofactor evidence="12 13">
        <name>Mn(2+)</name>
        <dbReference type="ChEBI" id="CHEBI:29035"/>
    </cofactor>
    <text evidence="12 13">Binds 2 manganese ions per subunit.</text>
</comment>
<dbReference type="GO" id="GO:0003972">
    <property type="term" value="F:RNA ligase (ATP) activity"/>
    <property type="evidence" value="ECO:0007669"/>
    <property type="project" value="TreeGrafter"/>
</dbReference>
<reference evidence="15" key="1">
    <citation type="submission" date="2017-09" db="EMBL/GenBank/DDBJ databases">
        <title>Depth-based differentiation of microbial function through sediment-hosted aquifers and enrichment of novel symbionts in the deep terrestrial subsurface.</title>
        <authorList>
            <person name="Probst A.J."/>
            <person name="Ladd B."/>
            <person name="Jarett J.K."/>
            <person name="Geller-Mcgrath D.E."/>
            <person name="Sieber C.M.K."/>
            <person name="Emerson J.B."/>
            <person name="Anantharaman K."/>
            <person name="Thomas B.C."/>
            <person name="Malmstrom R."/>
            <person name="Stieglmeier M."/>
            <person name="Klingl A."/>
            <person name="Woyke T."/>
            <person name="Ryan C.M."/>
            <person name="Banfield J.F."/>
        </authorList>
    </citation>
    <scope>NUCLEOTIDE SEQUENCE [LARGE SCALE GENOMIC DNA]</scope>
</reference>
<feature type="binding site" evidence="11">
    <location>
        <begin position="402"/>
        <end position="405"/>
    </location>
    <ligand>
        <name>GMP</name>
        <dbReference type="ChEBI" id="CHEBI:58115"/>
    </ligand>
</feature>
<accession>A0A2M7R5F2</accession>
<protein>
    <recommendedName>
        <fullName evidence="13">tRNA-splicing ligase RtcB</fullName>
        <ecNumber evidence="13">6.5.1.-</ecNumber>
    </recommendedName>
</protein>
<dbReference type="Proteomes" id="UP000230767">
    <property type="component" value="Unassembled WGS sequence"/>
</dbReference>
<evidence type="ECO:0000313" key="15">
    <source>
        <dbReference type="Proteomes" id="UP000230767"/>
    </source>
</evidence>
<feature type="binding site" evidence="12">
    <location>
        <position position="328"/>
    </location>
    <ligand>
        <name>Mn(2+)</name>
        <dbReference type="ChEBI" id="CHEBI:29035"/>
        <label>2</label>
    </ligand>
</feature>
<feature type="binding site" evidence="12">
    <location>
        <position position="236"/>
    </location>
    <ligand>
        <name>Mn(2+)</name>
        <dbReference type="ChEBI" id="CHEBI:29035"/>
        <label>2</label>
    </ligand>
</feature>
<dbReference type="EC" id="6.5.1.-" evidence="13"/>